<sequence>MTSLECVALIIGVGAYQRLPPIKCAGSEAKIVFGRLLSGGIASRPILRHDQDAGTATEDGYEVPKADRCSLEEAICLFQARVSRPLHSLHLVHIVVSVIPNLRPSRKHLLMDLLKSMVVYVCKRAKCLTIDIHAATSRPKC</sequence>
<proteinExistence type="predicted"/>
<dbReference type="RefSeq" id="XP_002955845.1">
    <property type="nucleotide sequence ID" value="XM_002955799.1"/>
</dbReference>
<dbReference type="AlphaFoldDB" id="D8UB50"/>
<protein>
    <submittedName>
        <fullName evidence="1">Uncharacterized protein</fullName>
    </submittedName>
</protein>
<keyword evidence="2" id="KW-1185">Reference proteome</keyword>
<gene>
    <name evidence="1" type="ORF">VOLCADRAFT_96816</name>
</gene>
<reference evidence="1 2" key="1">
    <citation type="journal article" date="2010" name="Science">
        <title>Genomic analysis of organismal complexity in the multicellular green alga Volvox carteri.</title>
        <authorList>
            <person name="Prochnik S.E."/>
            <person name="Umen J."/>
            <person name="Nedelcu A.M."/>
            <person name="Hallmann A."/>
            <person name="Miller S.M."/>
            <person name="Nishii I."/>
            <person name="Ferris P."/>
            <person name="Kuo A."/>
            <person name="Mitros T."/>
            <person name="Fritz-Laylin L.K."/>
            <person name="Hellsten U."/>
            <person name="Chapman J."/>
            <person name="Simakov O."/>
            <person name="Rensing S.A."/>
            <person name="Terry A."/>
            <person name="Pangilinan J."/>
            <person name="Kapitonov V."/>
            <person name="Jurka J."/>
            <person name="Salamov A."/>
            <person name="Shapiro H."/>
            <person name="Schmutz J."/>
            <person name="Grimwood J."/>
            <person name="Lindquist E."/>
            <person name="Lucas S."/>
            <person name="Grigoriev I.V."/>
            <person name="Schmitt R."/>
            <person name="Kirk D."/>
            <person name="Rokhsar D.S."/>
        </authorList>
    </citation>
    <scope>NUCLEOTIDE SEQUENCE [LARGE SCALE GENOMIC DNA]</scope>
    <source>
        <strain evidence="2">f. Nagariensis / Eve</strain>
    </source>
</reference>
<accession>D8UB50</accession>
<evidence type="ECO:0000313" key="1">
    <source>
        <dbReference type="EMBL" id="EFJ43046.1"/>
    </source>
</evidence>
<dbReference type="Proteomes" id="UP000001058">
    <property type="component" value="Unassembled WGS sequence"/>
</dbReference>
<evidence type="ECO:0000313" key="2">
    <source>
        <dbReference type="Proteomes" id="UP000001058"/>
    </source>
</evidence>
<organism evidence="2">
    <name type="scientific">Volvox carteri f. nagariensis</name>
    <dbReference type="NCBI Taxonomy" id="3068"/>
    <lineage>
        <taxon>Eukaryota</taxon>
        <taxon>Viridiplantae</taxon>
        <taxon>Chlorophyta</taxon>
        <taxon>core chlorophytes</taxon>
        <taxon>Chlorophyceae</taxon>
        <taxon>CS clade</taxon>
        <taxon>Chlamydomonadales</taxon>
        <taxon>Volvocaceae</taxon>
        <taxon>Volvox</taxon>
    </lineage>
</organism>
<name>D8UB50_VOLCA</name>
<dbReference type="EMBL" id="GL378376">
    <property type="protein sequence ID" value="EFJ43046.1"/>
    <property type="molecule type" value="Genomic_DNA"/>
</dbReference>
<dbReference type="GeneID" id="9614841"/>
<dbReference type="KEGG" id="vcn:VOLCADRAFT_96816"/>
<dbReference type="InParanoid" id="D8UB50"/>